<sequence>MYSYSFRVTPAAENHLEAQLAFFNGLSKSLFQLLQHFNELNIQLAQGLLEQSTATSHSLLTLERAEDVFQVAAVAGQPAAEQLRKYQQQLSRLAADTQLELANVAERHVNETSRTAKALAEEVARTASEETEKNARKQQEAMQRIAEPFQAFHQNGANRDQQRGMQSRDGQSLQNVNQQSNQQSNQQGSQQSAGSESSAGGSASHAGSTQGKSGSASRKE</sequence>
<accession>A0A1E8PKT4</accession>
<feature type="compositionally biased region" description="Low complexity" evidence="1">
    <location>
        <begin position="170"/>
        <end position="211"/>
    </location>
</feature>
<evidence type="ECO:0000313" key="4">
    <source>
        <dbReference type="Proteomes" id="UP000092634"/>
    </source>
</evidence>
<organism evidence="3 4">
    <name type="scientific">Janthinobacterium lividum</name>
    <dbReference type="NCBI Taxonomy" id="29581"/>
    <lineage>
        <taxon>Bacteria</taxon>
        <taxon>Pseudomonadati</taxon>
        <taxon>Pseudomonadota</taxon>
        <taxon>Betaproteobacteria</taxon>
        <taxon>Burkholderiales</taxon>
        <taxon>Oxalobacteraceae</taxon>
        <taxon>Janthinobacterium</taxon>
    </lineage>
</organism>
<dbReference type="NCBIfam" id="TIGR01841">
    <property type="entry name" value="phasin"/>
    <property type="match status" value="1"/>
</dbReference>
<dbReference type="Pfam" id="PF09361">
    <property type="entry name" value="Phasin_2"/>
    <property type="match status" value="1"/>
</dbReference>
<feature type="region of interest" description="Disordered" evidence="1">
    <location>
        <begin position="157"/>
        <end position="220"/>
    </location>
</feature>
<dbReference type="InterPro" id="IPR018968">
    <property type="entry name" value="Phasin"/>
</dbReference>
<protein>
    <submittedName>
        <fullName evidence="3">Granule-associated protein</fullName>
    </submittedName>
</protein>
<evidence type="ECO:0000256" key="1">
    <source>
        <dbReference type="SAM" id="MobiDB-lite"/>
    </source>
</evidence>
<dbReference type="Proteomes" id="UP000092634">
    <property type="component" value="Unassembled WGS sequence"/>
</dbReference>
<dbReference type="AlphaFoldDB" id="A0A1E8PKT4"/>
<evidence type="ECO:0000259" key="2">
    <source>
        <dbReference type="Pfam" id="PF09361"/>
    </source>
</evidence>
<dbReference type="InterPro" id="IPR010127">
    <property type="entry name" value="Phasin_subfam-1"/>
</dbReference>
<gene>
    <name evidence="3" type="ORF">BA896_017975</name>
</gene>
<reference evidence="3 4" key="1">
    <citation type="submission" date="2016-10" db="EMBL/GenBank/DDBJ databases">
        <title>Updated version of Genome Assembly of Janthinobacterium lividum ERGS5:01.</title>
        <authorList>
            <person name="Kumar R."/>
            <person name="Acharya V."/>
            <person name="Singh D."/>
        </authorList>
    </citation>
    <scope>NUCLEOTIDE SEQUENCE [LARGE SCALE GENOMIC DNA]</scope>
    <source>
        <strain evidence="3 4">ERGS5:01</strain>
    </source>
</reference>
<comment type="caution">
    <text evidence="3">The sequence shown here is derived from an EMBL/GenBank/DDBJ whole genome shotgun (WGS) entry which is preliminary data.</text>
</comment>
<feature type="domain" description="Phasin" evidence="2">
    <location>
        <begin position="17"/>
        <end position="109"/>
    </location>
</feature>
<evidence type="ECO:0000313" key="3">
    <source>
        <dbReference type="EMBL" id="OFJ46962.1"/>
    </source>
</evidence>
<proteinExistence type="predicted"/>
<name>A0A1E8PKT4_9BURK</name>
<feature type="compositionally biased region" description="Polar residues" evidence="1">
    <location>
        <begin position="157"/>
        <end position="169"/>
    </location>
</feature>
<dbReference type="EMBL" id="MAQB02000009">
    <property type="protein sequence ID" value="OFJ46962.1"/>
    <property type="molecule type" value="Genomic_DNA"/>
</dbReference>